<evidence type="ECO:0000259" key="7">
    <source>
        <dbReference type="Pfam" id="PF20908"/>
    </source>
</evidence>
<keyword evidence="2" id="KW-0645">Protease</keyword>
<reference evidence="8" key="1">
    <citation type="journal article" date="2023" name="Mol. Biol. Evol.">
        <title>Third-Generation Sequencing Reveals the Adaptive Role of the Epigenome in Three Deep-Sea Polychaetes.</title>
        <authorList>
            <person name="Perez M."/>
            <person name="Aroh O."/>
            <person name="Sun Y."/>
            <person name="Lan Y."/>
            <person name="Juniper S.K."/>
            <person name="Young C.R."/>
            <person name="Angers B."/>
            <person name="Qian P.Y."/>
        </authorList>
    </citation>
    <scope>NUCLEOTIDE SEQUENCE</scope>
    <source>
        <strain evidence="8">P08H-3</strain>
    </source>
</reference>
<dbReference type="Proteomes" id="UP001208570">
    <property type="component" value="Unassembled WGS sequence"/>
</dbReference>
<keyword evidence="4" id="KW-0378">Hydrolase</keyword>
<evidence type="ECO:0000313" key="9">
    <source>
        <dbReference type="Proteomes" id="UP001208570"/>
    </source>
</evidence>
<keyword evidence="3" id="KW-0833">Ubl conjugation pathway</keyword>
<evidence type="ECO:0000259" key="6">
    <source>
        <dbReference type="Pfam" id="PF07910"/>
    </source>
</evidence>
<dbReference type="PANTHER" id="PTHR48153">
    <property type="entry name" value="UFM1-SPECIFIC PROTEASE 2"/>
    <property type="match status" value="1"/>
</dbReference>
<comment type="caution">
    <text evidence="8">The sequence shown here is derived from an EMBL/GenBank/DDBJ whole genome shotgun (WGS) entry which is preliminary data.</text>
</comment>
<feature type="domain" description="UFSP1/2/DUB catalytic" evidence="6">
    <location>
        <begin position="399"/>
        <end position="581"/>
    </location>
</feature>
<dbReference type="Pfam" id="PF20908">
    <property type="entry name" value="UfSP2_N"/>
    <property type="match status" value="1"/>
</dbReference>
<keyword evidence="5" id="KW-0788">Thiol protease</keyword>
<dbReference type="Gene3D" id="3.90.70.130">
    <property type="match status" value="1"/>
</dbReference>
<proteinExistence type="inferred from homology"/>
<dbReference type="EMBL" id="JAODUP010000053">
    <property type="protein sequence ID" value="KAK2165228.1"/>
    <property type="molecule type" value="Genomic_DNA"/>
</dbReference>
<dbReference type="Pfam" id="PF07910">
    <property type="entry name" value="Peptidase_C78"/>
    <property type="match status" value="1"/>
</dbReference>
<feature type="domain" description="UFSP2 second" evidence="7">
    <location>
        <begin position="181"/>
        <end position="375"/>
    </location>
</feature>
<dbReference type="AlphaFoldDB" id="A0AAD9K5B3"/>
<dbReference type="GO" id="GO:0006508">
    <property type="term" value="P:proteolysis"/>
    <property type="evidence" value="ECO:0007669"/>
    <property type="project" value="UniProtKB-KW"/>
</dbReference>
<evidence type="ECO:0000313" key="8">
    <source>
        <dbReference type="EMBL" id="KAK2165228.1"/>
    </source>
</evidence>
<dbReference type="InterPro" id="IPR012462">
    <property type="entry name" value="UFSP1/2_DUB_cat"/>
</dbReference>
<dbReference type="GO" id="GO:0005783">
    <property type="term" value="C:endoplasmic reticulum"/>
    <property type="evidence" value="ECO:0007669"/>
    <property type="project" value="TreeGrafter"/>
</dbReference>
<dbReference type="InterPro" id="IPR038765">
    <property type="entry name" value="Papain-like_cys_pep_sf"/>
</dbReference>
<gene>
    <name evidence="8" type="ORF">LSH36_53g06054</name>
</gene>
<name>A0AAD9K5B3_9ANNE</name>
<evidence type="ECO:0008006" key="10">
    <source>
        <dbReference type="Google" id="ProtNLM"/>
    </source>
</evidence>
<comment type="similarity">
    <text evidence="1">Belongs to the peptidase C78 family.</text>
</comment>
<evidence type="ECO:0000256" key="2">
    <source>
        <dbReference type="ARBA" id="ARBA00022670"/>
    </source>
</evidence>
<accession>A0AAD9K5B3</accession>
<evidence type="ECO:0000256" key="3">
    <source>
        <dbReference type="ARBA" id="ARBA00022786"/>
    </source>
</evidence>
<evidence type="ECO:0000256" key="1">
    <source>
        <dbReference type="ARBA" id="ARBA00008552"/>
    </source>
</evidence>
<dbReference type="GO" id="GO:0071567">
    <property type="term" value="F:deUFMylase activity"/>
    <property type="evidence" value="ECO:0007669"/>
    <property type="project" value="TreeGrafter"/>
</dbReference>
<dbReference type="GO" id="GO:0005634">
    <property type="term" value="C:nucleus"/>
    <property type="evidence" value="ECO:0007669"/>
    <property type="project" value="TreeGrafter"/>
</dbReference>
<dbReference type="SUPFAM" id="SSF54001">
    <property type="entry name" value="Cysteine proteinases"/>
    <property type="match status" value="1"/>
</dbReference>
<dbReference type="FunFam" id="3.90.70.130:FF:000001">
    <property type="entry name" value="Probable Ufm1-specific protease 2"/>
    <property type="match status" value="1"/>
</dbReference>
<evidence type="ECO:0000256" key="5">
    <source>
        <dbReference type="ARBA" id="ARBA00022807"/>
    </source>
</evidence>
<dbReference type="InterPro" id="IPR049387">
    <property type="entry name" value="UFSP2-like_2nd"/>
</dbReference>
<protein>
    <recommendedName>
        <fullName evidence="10">Ufm1-specific protease 2</fullName>
    </recommendedName>
</protein>
<keyword evidence="9" id="KW-1185">Reference proteome</keyword>
<organism evidence="8 9">
    <name type="scientific">Paralvinella palmiformis</name>
    <dbReference type="NCBI Taxonomy" id="53620"/>
    <lineage>
        <taxon>Eukaryota</taxon>
        <taxon>Metazoa</taxon>
        <taxon>Spiralia</taxon>
        <taxon>Lophotrochozoa</taxon>
        <taxon>Annelida</taxon>
        <taxon>Polychaeta</taxon>
        <taxon>Sedentaria</taxon>
        <taxon>Canalipalpata</taxon>
        <taxon>Terebellida</taxon>
        <taxon>Terebelliformia</taxon>
        <taxon>Alvinellidae</taxon>
        <taxon>Paralvinella</taxon>
    </lineage>
</organism>
<sequence length="589" mass="66761">MADKTSYLLSHKLSSTLHLLCEKRCLPSLGYIHGFSLASSCYLVSCSALADGEKPGLLYDTVAQSLPTGITIIGVYIITDNFSDSTVVERKFRNQISALYKVLPDDTTSILLSVDVNNSRDGFKLYEYDNEYYSLKSLSCNRTDYDILSHCIVARLQANLPLTMEYTDNKEKLRNDLFAEIEKWKEQLLCHSTAFHVMDSDMLLFTGDDNKTDYTFNDVIDHIHREDDEDDGFSKKSKRKLTDYSKVVIHLRLLCQRSDGSFTHTEINLPIDIVAYVHPDVLATHLAYDMTTSICTQLDAFHEMITSDKDNALHTSVPFHFKPASLGHVITVVYPGDKTEEQLEPRRRRLHHIYHLPTDMPQLRRLNAFSFPDERLPGGYIINPHLGLSSSGVSGGCISLVRGQYTYHHYMQDRMDDNGWGCAYRSLQTLVSWFRLQGYTDKPIPSHHEIQKILVDIGDKDGKFINSKMWIGSTEVSFVLDNLLGVTSKILFVSSGAELETKARDLAVHFDTQGTPVMIGGGVLAHTILGVHFNDVSGDVKFLILDPHYMGQDDLRIIQDKGWCGWKSPTFWDKNAYYNLCMPQRPLAI</sequence>
<evidence type="ECO:0000256" key="4">
    <source>
        <dbReference type="ARBA" id="ARBA00022801"/>
    </source>
</evidence>
<dbReference type="PANTHER" id="PTHR48153:SF2">
    <property type="entry name" value="UFM1-SPECIFIC PROTEASE 2"/>
    <property type="match status" value="1"/>
</dbReference>